<feature type="compositionally biased region" description="Polar residues" evidence="1">
    <location>
        <begin position="95"/>
        <end position="113"/>
    </location>
</feature>
<sequence length="128" mass="13246">PRWSTPPTPSSSATATACTSVSSTPTPPSPMVRSPACGQPTLRTGPLATPGSWSGFSSAAAAEQSSLPCATCPSSPWTRCMTWSSASTPVRKARPSTTLKAASGTRASTGRWLSSPTRSGYWRGISWL</sequence>
<keyword evidence="3" id="KW-1185">Reference proteome</keyword>
<feature type="non-terminal residue" evidence="2">
    <location>
        <position position="128"/>
    </location>
</feature>
<evidence type="ECO:0000313" key="3">
    <source>
        <dbReference type="Proteomes" id="UP001150569"/>
    </source>
</evidence>
<feature type="region of interest" description="Disordered" evidence="1">
    <location>
        <begin position="91"/>
        <end position="113"/>
    </location>
</feature>
<evidence type="ECO:0000313" key="2">
    <source>
        <dbReference type="EMBL" id="KAJ1908693.1"/>
    </source>
</evidence>
<accession>A0A9W7ZML1</accession>
<evidence type="ECO:0000256" key="1">
    <source>
        <dbReference type="SAM" id="MobiDB-lite"/>
    </source>
</evidence>
<proteinExistence type="predicted"/>
<dbReference type="EMBL" id="JANBPT010001342">
    <property type="protein sequence ID" value="KAJ1908693.1"/>
    <property type="molecule type" value="Genomic_DNA"/>
</dbReference>
<feature type="non-terminal residue" evidence="2">
    <location>
        <position position="1"/>
    </location>
</feature>
<comment type="caution">
    <text evidence="2">The sequence shown here is derived from an EMBL/GenBank/DDBJ whole genome shotgun (WGS) entry which is preliminary data.</text>
</comment>
<feature type="compositionally biased region" description="Low complexity" evidence="1">
    <location>
        <begin position="10"/>
        <end position="24"/>
    </location>
</feature>
<organism evidence="2 3">
    <name type="scientific">Tieghemiomyces parasiticus</name>
    <dbReference type="NCBI Taxonomy" id="78921"/>
    <lineage>
        <taxon>Eukaryota</taxon>
        <taxon>Fungi</taxon>
        <taxon>Fungi incertae sedis</taxon>
        <taxon>Zoopagomycota</taxon>
        <taxon>Kickxellomycotina</taxon>
        <taxon>Dimargaritomycetes</taxon>
        <taxon>Dimargaritales</taxon>
        <taxon>Dimargaritaceae</taxon>
        <taxon>Tieghemiomyces</taxon>
    </lineage>
</organism>
<feature type="region of interest" description="Disordered" evidence="1">
    <location>
        <begin position="1"/>
        <end position="50"/>
    </location>
</feature>
<gene>
    <name evidence="2" type="ORF">IWQ60_011579</name>
</gene>
<dbReference type="AlphaFoldDB" id="A0A9W7ZML1"/>
<reference evidence="2" key="1">
    <citation type="submission" date="2022-07" db="EMBL/GenBank/DDBJ databases">
        <title>Phylogenomic reconstructions and comparative analyses of Kickxellomycotina fungi.</title>
        <authorList>
            <person name="Reynolds N.K."/>
            <person name="Stajich J.E."/>
            <person name="Barry K."/>
            <person name="Grigoriev I.V."/>
            <person name="Crous P."/>
            <person name="Smith M.E."/>
        </authorList>
    </citation>
    <scope>NUCLEOTIDE SEQUENCE</scope>
    <source>
        <strain evidence="2">RSA 861</strain>
    </source>
</reference>
<dbReference type="Proteomes" id="UP001150569">
    <property type="component" value="Unassembled WGS sequence"/>
</dbReference>
<name>A0A9W7ZML1_9FUNG</name>
<protein>
    <submittedName>
        <fullName evidence="2">Uncharacterized protein</fullName>
    </submittedName>
</protein>